<evidence type="ECO:0000256" key="1">
    <source>
        <dbReference type="SAM" id="Phobius"/>
    </source>
</evidence>
<reference evidence="3 4" key="1">
    <citation type="submission" date="2019-09" db="EMBL/GenBank/DDBJ databases">
        <title>Draft genome sequence of various Type strains from the CCUG.</title>
        <authorList>
            <person name="Pineiro-Iglesias B."/>
            <person name="Tunovic T."/>
            <person name="Unosson C."/>
            <person name="Inganas E."/>
            <person name="Ohlen M."/>
            <person name="Cardew S."/>
            <person name="Jensie-Markopoulos S."/>
            <person name="Salva-Serra F."/>
            <person name="Jaen-Luchoro D."/>
            <person name="Karlsson R."/>
            <person name="Svensson-Stadler L."/>
            <person name="Chun J."/>
            <person name="Moore E."/>
        </authorList>
    </citation>
    <scope>NUCLEOTIDE SEQUENCE [LARGE SCALE GENOMIC DNA]</scope>
    <source>
        <strain evidence="3 4">CCUG 32756T</strain>
    </source>
</reference>
<proteinExistence type="predicted"/>
<keyword evidence="1" id="KW-1133">Transmembrane helix</keyword>
<protein>
    <recommendedName>
        <fullName evidence="5">Inner membrane protein</fullName>
    </recommendedName>
</protein>
<sequence length="216" mass="24283">MKLFLKRLALIALCFASALLYADSSSRSPNGYVIGNTHGVLVSKTQELIQLLSAEIFQKTGIRVYVDIIDDIAIPPKYPTKQARKEYQSIVYAQLQQPYVVVSLFVQKRKFDLISSSDLQAFLGAKVLDSVYFDYMAPLIPEKEQDITPQRLSAILLNGYAEIADIIASQYAVKFEHNISTNEQGVRSFVRFIMYAMVLILLGLFALAHFSRKSSS</sequence>
<evidence type="ECO:0000313" key="4">
    <source>
        <dbReference type="Proteomes" id="UP000323707"/>
    </source>
</evidence>
<feature type="chain" id="PRO_5024319837" description="Inner membrane protein" evidence="2">
    <location>
        <begin position="23"/>
        <end position="216"/>
    </location>
</feature>
<feature type="signal peptide" evidence="2">
    <location>
        <begin position="1"/>
        <end position="22"/>
    </location>
</feature>
<feature type="transmembrane region" description="Helical" evidence="1">
    <location>
        <begin position="192"/>
        <end position="210"/>
    </location>
</feature>
<accession>A0A5M9QT99</accession>
<dbReference type="RefSeq" id="WP_150336622.1">
    <property type="nucleotide sequence ID" value="NZ_JAERIX010000005.1"/>
</dbReference>
<keyword evidence="1" id="KW-0472">Membrane</keyword>
<keyword evidence="1" id="KW-0812">Transmembrane</keyword>
<organism evidence="3 4">
    <name type="scientific">Helicobacter canis</name>
    <dbReference type="NCBI Taxonomy" id="29419"/>
    <lineage>
        <taxon>Bacteria</taxon>
        <taxon>Pseudomonadati</taxon>
        <taxon>Campylobacterota</taxon>
        <taxon>Epsilonproteobacteria</taxon>
        <taxon>Campylobacterales</taxon>
        <taxon>Helicobacteraceae</taxon>
        <taxon>Helicobacter</taxon>
    </lineage>
</organism>
<comment type="caution">
    <text evidence="3">The sequence shown here is derived from an EMBL/GenBank/DDBJ whole genome shotgun (WGS) entry which is preliminary data.</text>
</comment>
<evidence type="ECO:0000256" key="2">
    <source>
        <dbReference type="SAM" id="SignalP"/>
    </source>
</evidence>
<dbReference type="Proteomes" id="UP000323707">
    <property type="component" value="Unassembled WGS sequence"/>
</dbReference>
<keyword evidence="2" id="KW-0732">Signal</keyword>
<evidence type="ECO:0008006" key="5">
    <source>
        <dbReference type="Google" id="ProtNLM"/>
    </source>
</evidence>
<name>A0A5M9QT99_9HELI</name>
<gene>
    <name evidence="3" type="ORF">F4V45_00755</name>
</gene>
<evidence type="ECO:0000313" key="3">
    <source>
        <dbReference type="EMBL" id="KAA8711538.1"/>
    </source>
</evidence>
<dbReference type="EMBL" id="VXKE01000001">
    <property type="protein sequence ID" value="KAA8711538.1"/>
    <property type="molecule type" value="Genomic_DNA"/>
</dbReference>
<dbReference type="AlphaFoldDB" id="A0A5M9QT99"/>